<gene>
    <name evidence="1" type="ORF">MGAL_10B040966</name>
</gene>
<dbReference type="Proteomes" id="UP000596742">
    <property type="component" value="Unassembled WGS sequence"/>
</dbReference>
<dbReference type="GO" id="GO:0016491">
    <property type="term" value="F:oxidoreductase activity"/>
    <property type="evidence" value="ECO:0007669"/>
    <property type="project" value="TreeGrafter"/>
</dbReference>
<dbReference type="InterPro" id="IPR036291">
    <property type="entry name" value="NAD(P)-bd_dom_sf"/>
</dbReference>
<name>A0A8B6BR39_MYTGA</name>
<dbReference type="EMBL" id="UYJE01000589">
    <property type="protein sequence ID" value="VDH94366.1"/>
    <property type="molecule type" value="Genomic_DNA"/>
</dbReference>
<dbReference type="PANTHER" id="PTHR44279:SF2">
    <property type="entry name" value="HYDROXYSTEROID (11-BETA) DEHYDROGENASE 1-LIKE B-RELATED"/>
    <property type="match status" value="1"/>
</dbReference>
<comment type="caution">
    <text evidence="1">The sequence shown here is derived from an EMBL/GenBank/DDBJ whole genome shotgun (WGS) entry which is preliminary data.</text>
</comment>
<dbReference type="AlphaFoldDB" id="A0A8B6BR39"/>
<dbReference type="PANTHER" id="PTHR44279">
    <property type="entry name" value="HYDROXYSTEROID (11-BETA) DEHYDROGENASE 1-LIKE B-RELATED"/>
    <property type="match status" value="1"/>
</dbReference>
<dbReference type="Pfam" id="PF00106">
    <property type="entry name" value="adh_short"/>
    <property type="match status" value="1"/>
</dbReference>
<evidence type="ECO:0000313" key="2">
    <source>
        <dbReference type="Proteomes" id="UP000596742"/>
    </source>
</evidence>
<protein>
    <submittedName>
        <fullName evidence="1">Uncharacterized protein</fullName>
    </submittedName>
</protein>
<reference evidence="1" key="1">
    <citation type="submission" date="2018-11" db="EMBL/GenBank/DDBJ databases">
        <authorList>
            <person name="Alioto T."/>
            <person name="Alioto T."/>
        </authorList>
    </citation>
    <scope>NUCLEOTIDE SEQUENCE</scope>
</reference>
<dbReference type="InterPro" id="IPR002347">
    <property type="entry name" value="SDR_fam"/>
</dbReference>
<dbReference type="SUPFAM" id="SSF51735">
    <property type="entry name" value="NAD(P)-binding Rossmann-fold domains"/>
    <property type="match status" value="1"/>
</dbReference>
<organism evidence="1 2">
    <name type="scientific">Mytilus galloprovincialis</name>
    <name type="common">Mediterranean mussel</name>
    <dbReference type="NCBI Taxonomy" id="29158"/>
    <lineage>
        <taxon>Eukaryota</taxon>
        <taxon>Metazoa</taxon>
        <taxon>Spiralia</taxon>
        <taxon>Lophotrochozoa</taxon>
        <taxon>Mollusca</taxon>
        <taxon>Bivalvia</taxon>
        <taxon>Autobranchia</taxon>
        <taxon>Pteriomorphia</taxon>
        <taxon>Mytilida</taxon>
        <taxon>Mytiloidea</taxon>
        <taxon>Mytilidae</taxon>
        <taxon>Mytilinae</taxon>
        <taxon>Mytilus</taxon>
    </lineage>
</organism>
<evidence type="ECO:0000313" key="1">
    <source>
        <dbReference type="EMBL" id="VDH94366.1"/>
    </source>
</evidence>
<keyword evidence="2" id="KW-1185">Reference proteome</keyword>
<proteinExistence type="predicted"/>
<dbReference type="OrthoDB" id="1933717at2759"/>
<dbReference type="Gene3D" id="3.40.50.720">
    <property type="entry name" value="NAD(P)-binding Rossmann-like Domain"/>
    <property type="match status" value="1"/>
</dbReference>
<sequence length="160" mass="17822">MWKKILAAVLGILVGYWLIDDFDPDLLKGESAYNWSISRYREHGLSLCKMGAIVVAKCKELGRPDGIYHYISADMSNLTSTELVIREAHAKLGGIDYLVLNHIIVIPLGMWRGTVDNLTRMDKIVDVNYKSYVHLTSHALPLLEESHGSIVVVSSLAGKL</sequence>
<accession>A0A8B6BR39</accession>
<dbReference type="InterPro" id="IPR051253">
    <property type="entry name" value="11-beta-HSD"/>
</dbReference>